<dbReference type="VEuPathDB" id="PlasmoDB:PfHB3_040028500"/>
<evidence type="ECO:0008006" key="7">
    <source>
        <dbReference type="Google" id="ProtNLM"/>
    </source>
</evidence>
<name>A0A0L7KKV6_PLAFX</name>
<dbReference type="KEGG" id="pfh:PFHG_05315"/>
<dbReference type="AlphaFoldDB" id="A0A0L7KKV6"/>
<keyword evidence="3" id="KW-0472">Membrane</keyword>
<keyword evidence="4" id="KW-0732">Signal</keyword>
<feature type="region of interest" description="Disordered" evidence="2">
    <location>
        <begin position="66"/>
        <end position="108"/>
    </location>
</feature>
<evidence type="ECO:0000256" key="4">
    <source>
        <dbReference type="SAM" id="SignalP"/>
    </source>
</evidence>
<feature type="signal peptide" evidence="4">
    <location>
        <begin position="1"/>
        <end position="16"/>
    </location>
</feature>
<dbReference type="OrthoDB" id="378667at2759"/>
<feature type="chain" id="PRO_5005572624" description="Exported protein family 3" evidence="4">
    <location>
        <begin position="17"/>
        <end position="205"/>
    </location>
</feature>
<evidence type="ECO:0000313" key="5">
    <source>
        <dbReference type="EMBL" id="KOB63524.1"/>
    </source>
</evidence>
<keyword evidence="3" id="KW-1133">Transmembrane helix</keyword>
<reference evidence="5 6" key="1">
    <citation type="submission" date="2006-03" db="EMBL/GenBank/DDBJ databases">
        <title>Annotation of Plasmodium falciparum HB3.</title>
        <authorList>
            <consortium name="The Broad Institute Genome Sequencing Platform"/>
            <person name="Volkman S.K."/>
            <person name="Neafsey D.E."/>
            <person name="Dash A.P."/>
            <person name="Chitnis C.E."/>
            <person name="Hartl D.L."/>
            <person name="Young S.K."/>
            <person name="Zeng Q."/>
            <person name="Koehrsen M."/>
            <person name="Alvarado L."/>
            <person name="Berlin A."/>
            <person name="Borenstein D."/>
            <person name="Chapman S.B."/>
            <person name="Chen Z."/>
            <person name="Engels R."/>
            <person name="Freedman E."/>
            <person name="Gellesch M."/>
            <person name="Goldberg J."/>
            <person name="Griggs A."/>
            <person name="Gujja S."/>
            <person name="Heilman E.R."/>
            <person name="Heiman D.I."/>
            <person name="Howarth C."/>
            <person name="Jen D."/>
            <person name="Larson L."/>
            <person name="Mehta T."/>
            <person name="Neiman D."/>
            <person name="Park D."/>
            <person name="Pearson M."/>
            <person name="Roberts A."/>
            <person name="Saif S."/>
            <person name="Shea T."/>
            <person name="Shenoy N."/>
            <person name="Sisk P."/>
            <person name="Stolte C."/>
            <person name="Sykes S."/>
            <person name="Walk T."/>
            <person name="White J."/>
            <person name="Yandava C."/>
            <person name="Haas B."/>
            <person name="Henn M.R."/>
            <person name="Nusbaum C."/>
            <person name="Birren B."/>
        </authorList>
    </citation>
    <scope>NUCLEOTIDE SEQUENCE [LARGE SCALE GENOMIC DNA]</scope>
    <source>
        <strain evidence="5">HB3</strain>
    </source>
</reference>
<sequence length="205" mass="24093">MSKVLIFFTNFLLIYLSNFPLYINNEHLINIINYEIYNFNMVSSLVIKRTLTEMLIYNSKSQLKDSQINKNTHDNEKNKISSPQTELLRTSKNESNNNNSENTNNYNITKREETLEDLLKEYDEDMKEINNNNKKKTFFKKAKLVLEAFDNIFIDKLIDANIHNKKSELKEDVIDNSVALCGSLILAIPIFSYFCKRINFFHSPQ</sequence>
<keyword evidence="3" id="KW-0812">Transmembrane</keyword>
<evidence type="ECO:0000256" key="1">
    <source>
        <dbReference type="SAM" id="Coils"/>
    </source>
</evidence>
<reference evidence="6" key="2">
    <citation type="submission" date="2006-03" db="EMBL/GenBank/DDBJ databases">
        <title>The genome sequence of the Plasmodium falciparum HB3.</title>
        <authorList>
            <consortium name="The Broad Institute Genome Sequencing Platform"/>
            <person name="Birren B."/>
            <person name="Lander E."/>
            <person name="Galagan J."/>
            <person name="Nusbaum C."/>
            <person name="Devon K."/>
            <person name="Henn M."/>
            <person name="Jaffe D."/>
            <person name="Butler J."/>
            <person name="Alvarez P."/>
            <person name="Gnerre S."/>
            <person name="Grabherr M."/>
            <person name="Kleber M."/>
            <person name="Mauceli E."/>
            <person name="Brockman W."/>
            <person name="MacCallum I.A."/>
            <person name="Rounsley S."/>
            <person name="Young S."/>
            <person name="LaButti K."/>
            <person name="Pushparaj V."/>
            <person name="DeCaprio D."/>
            <person name="Crawford M."/>
            <person name="Koehrsen M."/>
            <person name="Engels R."/>
            <person name="Montgomery P."/>
            <person name="Pearson M."/>
            <person name="Howarth C."/>
            <person name="Larson L."/>
            <person name="Luoma S."/>
            <person name="White J."/>
            <person name="Kodira C."/>
            <person name="Zeng Q."/>
            <person name="Oleary S."/>
            <person name="Yandava C."/>
            <person name="Alvarado L."/>
            <person name="Wirth D."/>
            <person name="Volkman S."/>
            <person name="Hartl D."/>
        </authorList>
    </citation>
    <scope>NUCLEOTIDE SEQUENCE [LARGE SCALE GENOMIC DNA]</scope>
</reference>
<keyword evidence="1" id="KW-0175">Coiled coil</keyword>
<evidence type="ECO:0000256" key="3">
    <source>
        <dbReference type="SAM" id="Phobius"/>
    </source>
</evidence>
<dbReference type="Pfam" id="PF09715">
    <property type="entry name" value="Plasmod_dom_1"/>
    <property type="match status" value="1"/>
</dbReference>
<feature type="compositionally biased region" description="Low complexity" evidence="2">
    <location>
        <begin position="93"/>
        <end position="107"/>
    </location>
</feature>
<organism evidence="5 6">
    <name type="scientific">Plasmodium falciparum (isolate HB3)</name>
    <dbReference type="NCBI Taxonomy" id="137071"/>
    <lineage>
        <taxon>Eukaryota</taxon>
        <taxon>Sar</taxon>
        <taxon>Alveolata</taxon>
        <taxon>Apicomplexa</taxon>
        <taxon>Aconoidasida</taxon>
        <taxon>Haemosporida</taxon>
        <taxon>Plasmodiidae</taxon>
        <taxon>Plasmodium</taxon>
        <taxon>Plasmodium (Laverania)</taxon>
    </lineage>
</organism>
<dbReference type="NCBIfam" id="TIGR01519">
    <property type="entry name" value="plasmod_dom_1"/>
    <property type="match status" value="1"/>
</dbReference>
<protein>
    <recommendedName>
        <fullName evidence="7">Exported protein family 3</fullName>
    </recommendedName>
</protein>
<evidence type="ECO:0000313" key="6">
    <source>
        <dbReference type="Proteomes" id="UP000054289"/>
    </source>
</evidence>
<dbReference type="Proteomes" id="UP000054289">
    <property type="component" value="Unassembled WGS sequence"/>
</dbReference>
<dbReference type="EMBL" id="CH672219">
    <property type="protein sequence ID" value="KOB63524.1"/>
    <property type="molecule type" value="Genomic_DNA"/>
</dbReference>
<accession>A0A0L7KKV6</accession>
<dbReference type="OMA" id="MLIYNSK"/>
<feature type="compositionally biased region" description="Polar residues" evidence="2">
    <location>
        <begin position="80"/>
        <end position="90"/>
    </location>
</feature>
<proteinExistence type="predicted"/>
<gene>
    <name evidence="5" type="ORF">PFHG_05315</name>
</gene>
<evidence type="ECO:0000256" key="2">
    <source>
        <dbReference type="SAM" id="MobiDB-lite"/>
    </source>
</evidence>
<feature type="coiled-coil region" evidence="1">
    <location>
        <begin position="108"/>
        <end position="135"/>
    </location>
</feature>
<dbReference type="InterPro" id="IPR006410">
    <property type="entry name" value="CHP01519_PLAF7"/>
</dbReference>
<feature type="transmembrane region" description="Helical" evidence="3">
    <location>
        <begin position="177"/>
        <end position="195"/>
    </location>
</feature>